<dbReference type="AlphaFoldDB" id="A0A1I0NG61"/>
<dbReference type="SUPFAM" id="SSF103190">
    <property type="entry name" value="Sensory domain-like"/>
    <property type="match status" value="1"/>
</dbReference>
<keyword evidence="6" id="KW-0418">Kinase</keyword>
<keyword evidence="7 8" id="KW-0472">Membrane</keyword>
<evidence type="ECO:0000256" key="7">
    <source>
        <dbReference type="ARBA" id="ARBA00023136"/>
    </source>
</evidence>
<dbReference type="PANTHER" id="PTHR45528:SF10">
    <property type="entry name" value="METHYL-ACCEPTING CHEMOTAXIS PROTEIN"/>
    <property type="match status" value="1"/>
</dbReference>
<accession>A0A1I0NG61</accession>
<keyword evidence="11" id="KW-1185">Reference proteome</keyword>
<dbReference type="Pfam" id="PF22673">
    <property type="entry name" value="MCP-like_PDC_1"/>
    <property type="match status" value="1"/>
</dbReference>
<sequence length="516" mass="59242">MLRLSRFIPKTLSLKLSLMVCFEIALLLSLSLAVMFYFSRKALREEAMHDAEQTLEGTAQHVDNILLGVEQSVGNFYWELLAHLDQPDRMFIYSRKIVECNPNIVGCAIAFKPNYYPDRELFMAYIHRQDNRENSGGQSELVMQETFANRPYTEQVWYTEPMRTGRTCWTDPLKNDSTEGEAISTFCLPIYDRSAKCVGVVAVDLAISQLSQIILSAKPSDNGYSVLLASNGSYIVHPDPEKLLHQTVFSQMDQGADPSVLKVGKAMVAGESGFKPFYMDDQKWYIFFKPFKCLEVPGRALENLHWSIGVVYPEEDIFGEYNRLLYYVVAIAIIGLLLFFVLCRTVLHRQLLPLNMLTRSTQRITDGNYDEVIPDTTREDEVGQLQDHFKKMQRSLVTHVSELKELSTTLRERSKVLRKAYKRAQEADRTKTTFLHYMTNQMTGPSDAIDKSVTTLCNNYHDISQEEIDHEVSNIQKQTDVIIDQLNHLLHVAGNDTEKTMGRRVKFEKKKEESHE</sequence>
<feature type="domain" description="HAMP" evidence="9">
    <location>
        <begin position="348"/>
        <end position="401"/>
    </location>
</feature>
<dbReference type="SMART" id="SM00304">
    <property type="entry name" value="HAMP"/>
    <property type="match status" value="1"/>
</dbReference>
<evidence type="ECO:0000256" key="3">
    <source>
        <dbReference type="ARBA" id="ARBA00012438"/>
    </source>
</evidence>
<feature type="transmembrane region" description="Helical" evidence="8">
    <location>
        <begin position="324"/>
        <end position="347"/>
    </location>
</feature>
<keyword evidence="4" id="KW-0597">Phosphoprotein</keyword>
<organism evidence="10 11">
    <name type="scientific">Prevotella aff. ruminicola Tc2-24</name>
    <dbReference type="NCBI Taxonomy" id="81582"/>
    <lineage>
        <taxon>Bacteria</taxon>
        <taxon>Pseudomonadati</taxon>
        <taxon>Bacteroidota</taxon>
        <taxon>Bacteroidia</taxon>
        <taxon>Bacteroidales</taxon>
        <taxon>Prevotellaceae</taxon>
        <taxon>Prevotella</taxon>
    </lineage>
</organism>
<evidence type="ECO:0000256" key="5">
    <source>
        <dbReference type="ARBA" id="ARBA00022679"/>
    </source>
</evidence>
<dbReference type="PROSITE" id="PS50885">
    <property type="entry name" value="HAMP"/>
    <property type="match status" value="1"/>
</dbReference>
<evidence type="ECO:0000313" key="11">
    <source>
        <dbReference type="Proteomes" id="UP000199373"/>
    </source>
</evidence>
<proteinExistence type="predicted"/>
<keyword evidence="8" id="KW-1133">Transmembrane helix</keyword>
<dbReference type="InterPro" id="IPR003660">
    <property type="entry name" value="HAMP_dom"/>
</dbReference>
<evidence type="ECO:0000256" key="2">
    <source>
        <dbReference type="ARBA" id="ARBA00004141"/>
    </source>
</evidence>
<keyword evidence="8" id="KW-0812">Transmembrane</keyword>
<dbReference type="PANTHER" id="PTHR45528">
    <property type="entry name" value="SENSOR HISTIDINE KINASE CPXA"/>
    <property type="match status" value="1"/>
</dbReference>
<evidence type="ECO:0000256" key="6">
    <source>
        <dbReference type="ARBA" id="ARBA00022777"/>
    </source>
</evidence>
<dbReference type="Gene3D" id="1.10.287.130">
    <property type="match status" value="1"/>
</dbReference>
<evidence type="ECO:0000256" key="1">
    <source>
        <dbReference type="ARBA" id="ARBA00000085"/>
    </source>
</evidence>
<dbReference type="InterPro" id="IPR050398">
    <property type="entry name" value="HssS/ArlS-like"/>
</dbReference>
<keyword evidence="5" id="KW-0808">Transferase</keyword>
<dbReference type="EC" id="2.7.13.3" evidence="3"/>
<dbReference type="SUPFAM" id="SSF158472">
    <property type="entry name" value="HAMP domain-like"/>
    <property type="match status" value="1"/>
</dbReference>
<dbReference type="CDD" id="cd12913">
    <property type="entry name" value="PDC1_MCP_like"/>
    <property type="match status" value="1"/>
</dbReference>
<protein>
    <recommendedName>
        <fullName evidence="3">histidine kinase</fullName>
        <ecNumber evidence="3">2.7.13.3</ecNumber>
    </recommendedName>
</protein>
<evidence type="ECO:0000256" key="8">
    <source>
        <dbReference type="SAM" id="Phobius"/>
    </source>
</evidence>
<dbReference type="Proteomes" id="UP000199373">
    <property type="component" value="Unassembled WGS sequence"/>
</dbReference>
<gene>
    <name evidence="10" type="ORF">SAMN04487850_1209</name>
</gene>
<dbReference type="Pfam" id="PF00672">
    <property type="entry name" value="HAMP"/>
    <property type="match status" value="1"/>
</dbReference>
<evidence type="ECO:0000256" key="4">
    <source>
        <dbReference type="ARBA" id="ARBA00022553"/>
    </source>
</evidence>
<evidence type="ECO:0000259" key="9">
    <source>
        <dbReference type="PROSITE" id="PS50885"/>
    </source>
</evidence>
<evidence type="ECO:0000313" key="10">
    <source>
        <dbReference type="EMBL" id="SEW00193.1"/>
    </source>
</evidence>
<name>A0A1I0NG61_9BACT</name>
<dbReference type="Gene3D" id="3.30.450.20">
    <property type="entry name" value="PAS domain"/>
    <property type="match status" value="2"/>
</dbReference>
<comment type="subcellular location">
    <subcellularLocation>
        <location evidence="2">Membrane</location>
        <topology evidence="2">Multi-pass membrane protein</topology>
    </subcellularLocation>
</comment>
<comment type="catalytic activity">
    <reaction evidence="1">
        <text>ATP + protein L-histidine = ADP + protein N-phospho-L-histidine.</text>
        <dbReference type="EC" id="2.7.13.3"/>
    </reaction>
</comment>
<dbReference type="GO" id="GO:0000155">
    <property type="term" value="F:phosphorelay sensor kinase activity"/>
    <property type="evidence" value="ECO:0007669"/>
    <property type="project" value="TreeGrafter"/>
</dbReference>
<reference evidence="10 11" key="1">
    <citation type="submission" date="2016-10" db="EMBL/GenBank/DDBJ databases">
        <authorList>
            <person name="de Groot N.N."/>
        </authorList>
    </citation>
    <scope>NUCLEOTIDE SEQUENCE [LARGE SCALE GENOMIC DNA]</scope>
    <source>
        <strain evidence="10 11">TC2-24</strain>
    </source>
</reference>
<dbReference type="EMBL" id="FOIQ01000002">
    <property type="protein sequence ID" value="SEW00193.1"/>
    <property type="molecule type" value="Genomic_DNA"/>
</dbReference>
<dbReference type="InterPro" id="IPR029151">
    <property type="entry name" value="Sensor-like_sf"/>
</dbReference>
<feature type="transmembrane region" description="Helical" evidence="8">
    <location>
        <begin position="12"/>
        <end position="38"/>
    </location>
</feature>
<dbReference type="Gene3D" id="1.10.8.500">
    <property type="entry name" value="HAMP domain in histidine kinase"/>
    <property type="match status" value="1"/>
</dbReference>
<dbReference type="GO" id="GO:0005886">
    <property type="term" value="C:plasma membrane"/>
    <property type="evidence" value="ECO:0007669"/>
    <property type="project" value="TreeGrafter"/>
</dbReference>
<dbReference type="CDD" id="cd12912">
    <property type="entry name" value="PDC2_MCP_like"/>
    <property type="match status" value="1"/>
</dbReference>
<dbReference type="RefSeq" id="WP_091915346.1">
    <property type="nucleotide sequence ID" value="NZ_FOIQ01000002.1"/>
</dbReference>
<dbReference type="CDD" id="cd06225">
    <property type="entry name" value="HAMP"/>
    <property type="match status" value="1"/>
</dbReference>